<evidence type="ECO:0000313" key="3">
    <source>
        <dbReference type="EMBL" id="KAJ1966792.1"/>
    </source>
</evidence>
<dbReference type="PANTHER" id="PTHR12295:SF30">
    <property type="entry name" value="PROTEIN FURRY"/>
    <property type="match status" value="1"/>
</dbReference>
<dbReference type="AlphaFoldDB" id="A0A9W8E7N9"/>
<gene>
    <name evidence="3" type="primary">TAO3_2</name>
    <name evidence="3" type="ORF">IWQ62_002246</name>
</gene>
<dbReference type="GO" id="GO:0000902">
    <property type="term" value="P:cell morphogenesis"/>
    <property type="evidence" value="ECO:0007669"/>
    <property type="project" value="InterPro"/>
</dbReference>
<organism evidence="3 4">
    <name type="scientific">Dispira parvispora</name>
    <dbReference type="NCBI Taxonomy" id="1520584"/>
    <lineage>
        <taxon>Eukaryota</taxon>
        <taxon>Fungi</taxon>
        <taxon>Fungi incertae sedis</taxon>
        <taxon>Zoopagomycota</taxon>
        <taxon>Kickxellomycotina</taxon>
        <taxon>Dimargaritomycetes</taxon>
        <taxon>Dimargaritales</taxon>
        <taxon>Dimargaritaceae</taxon>
        <taxon>Dispira</taxon>
    </lineage>
</organism>
<comment type="caution">
    <text evidence="3">The sequence shown here is derived from an EMBL/GenBank/DDBJ whole genome shotgun (WGS) entry which is preliminary data.</text>
</comment>
<keyword evidence="4" id="KW-1185">Reference proteome</keyword>
<evidence type="ECO:0000256" key="1">
    <source>
        <dbReference type="SAM" id="MobiDB-lite"/>
    </source>
</evidence>
<sequence length="728" mass="81360">MPFATRTVPADSKQYIIGRLYHDFSEIADILVQQFADYSGQVVPDLVPFFAPAMEGKLGQTIRTMAKVGRSCAKEVVEILLQWRRGLLEATETSVELPTPQSPSSGHGQPHSPLPTMIQTTPSLETNAPEGTGRRGSSASAVLPVHPSGPEPTGNAVRLYHLETAQERQTIAAVYILCSALIAVFNELQPQDIPDEIGSVVEELTFVQLTNIDLESLSGCPNRQVIAQLYAELIGSISCVRFATMSDRFIAELERIPSGPLTNEHQVELTIRGMRFLRLKIYPVDALEETAQFLYSCTKFFARRSQGTAIKYAYYEVFTQLLLPIAAVADAEVNFPDWVRSMDMLLPRATKAAAKPRYLHVAWPFLTAVLCTSRRDVFLNRLPAFLDQAFQRMRDRNARNVALGCVCRIVWAYLFRYTESEKETYRRLESLVRLMFGTRKRPLALVDLPLDYYVYIVFCLLRFSRDWTIRNVFSFLLHTDDWNPLPLTLESLSPERATIGLRALLLYLQSDAQKEKRPPFPSSQDLLVTNPQPFALPSYPRLAEDVGAPALPWDDSAFQLTEQVEMAQSKYYFLLDANYGDDLATKKRFVTFDRPQHGVTSLDSTPDSLDPSATPSVDVTPAAAISSDVVGGTRLGGRTQAGHRSHIPSLTGINQTGYPTGSSLVGLASTTRELTTEGQEYQHHFHAFSTVYGKERQPYYDLLTTSIDITPDVLPSQIANEKLAEMLV</sequence>
<feature type="compositionally biased region" description="Low complexity" evidence="1">
    <location>
        <begin position="102"/>
        <end position="111"/>
    </location>
</feature>
<feature type="region of interest" description="Disordered" evidence="1">
    <location>
        <begin position="596"/>
        <end position="618"/>
    </location>
</feature>
<proteinExistence type="predicted"/>
<dbReference type="InterPro" id="IPR025614">
    <property type="entry name" value="Cell_morpho_N"/>
</dbReference>
<dbReference type="InterPro" id="IPR039867">
    <property type="entry name" value="Furry/Tao3/Mor2"/>
</dbReference>
<feature type="region of interest" description="Disordered" evidence="1">
    <location>
        <begin position="92"/>
        <end position="150"/>
    </location>
</feature>
<dbReference type="Proteomes" id="UP001150925">
    <property type="component" value="Unassembled WGS sequence"/>
</dbReference>
<dbReference type="OrthoDB" id="6287725at2759"/>
<feature type="domain" description="Cell morphogenesis protein N-terminal" evidence="2">
    <location>
        <begin position="167"/>
        <end position="589"/>
    </location>
</feature>
<feature type="compositionally biased region" description="Polar residues" evidence="1">
    <location>
        <begin position="117"/>
        <end position="126"/>
    </location>
</feature>
<dbReference type="EMBL" id="JANBPY010000451">
    <property type="protein sequence ID" value="KAJ1966792.1"/>
    <property type="molecule type" value="Genomic_DNA"/>
</dbReference>
<dbReference type="Pfam" id="PF14222">
    <property type="entry name" value="MOR2-PAG1_N"/>
    <property type="match status" value="1"/>
</dbReference>
<accession>A0A9W8E7N9</accession>
<evidence type="ECO:0000313" key="4">
    <source>
        <dbReference type="Proteomes" id="UP001150925"/>
    </source>
</evidence>
<dbReference type="GO" id="GO:0030427">
    <property type="term" value="C:site of polarized growth"/>
    <property type="evidence" value="ECO:0007669"/>
    <property type="project" value="TreeGrafter"/>
</dbReference>
<reference evidence="3" key="1">
    <citation type="submission" date="2022-07" db="EMBL/GenBank/DDBJ databases">
        <title>Phylogenomic reconstructions and comparative analyses of Kickxellomycotina fungi.</title>
        <authorList>
            <person name="Reynolds N.K."/>
            <person name="Stajich J.E."/>
            <person name="Barry K."/>
            <person name="Grigoriev I.V."/>
            <person name="Crous P."/>
            <person name="Smith M.E."/>
        </authorList>
    </citation>
    <scope>NUCLEOTIDE SEQUENCE</scope>
    <source>
        <strain evidence="3">RSA 1196</strain>
    </source>
</reference>
<name>A0A9W8E7N9_9FUNG</name>
<dbReference type="PANTHER" id="PTHR12295">
    <property type="entry name" value="FURRY-RELATED"/>
    <property type="match status" value="1"/>
</dbReference>
<dbReference type="GO" id="GO:0005938">
    <property type="term" value="C:cell cortex"/>
    <property type="evidence" value="ECO:0007669"/>
    <property type="project" value="TreeGrafter"/>
</dbReference>
<protein>
    <submittedName>
        <fullName evidence="3">Cell morphogenesis protein PAG1</fullName>
    </submittedName>
</protein>
<feature type="compositionally biased region" description="Low complexity" evidence="1">
    <location>
        <begin position="600"/>
        <end position="616"/>
    </location>
</feature>
<evidence type="ECO:0000259" key="2">
    <source>
        <dbReference type="Pfam" id="PF14222"/>
    </source>
</evidence>
<feature type="non-terminal residue" evidence="3">
    <location>
        <position position="728"/>
    </location>
</feature>